<feature type="compositionally biased region" description="Basic and acidic residues" evidence="20">
    <location>
        <begin position="518"/>
        <end position="537"/>
    </location>
</feature>
<evidence type="ECO:0000256" key="18">
    <source>
        <dbReference type="ARBA" id="ARBA00047899"/>
    </source>
</evidence>
<dbReference type="GO" id="GO:0005737">
    <property type="term" value="C:cytoplasm"/>
    <property type="evidence" value="ECO:0007669"/>
    <property type="project" value="TreeGrafter"/>
</dbReference>
<protein>
    <recommendedName>
        <fullName evidence="4">non-specific serine/threonine protein kinase</fullName>
        <ecNumber evidence="4">2.7.11.1</ecNumber>
    </recommendedName>
</protein>
<dbReference type="Pfam" id="PF00433">
    <property type="entry name" value="Pkinase_C"/>
    <property type="match status" value="1"/>
</dbReference>
<dbReference type="Proteomes" id="UP000472264">
    <property type="component" value="Chromosome 22"/>
</dbReference>
<evidence type="ECO:0000256" key="8">
    <source>
        <dbReference type="ARBA" id="ARBA00022679"/>
    </source>
</evidence>
<dbReference type="GO" id="GO:0008270">
    <property type="term" value="F:zinc ion binding"/>
    <property type="evidence" value="ECO:0007669"/>
    <property type="project" value="UniProtKB-KW"/>
</dbReference>
<keyword evidence="14" id="KW-0067">ATP-binding</keyword>
<evidence type="ECO:0000256" key="19">
    <source>
        <dbReference type="ARBA" id="ARBA00048679"/>
    </source>
</evidence>
<dbReference type="InterPro" id="IPR017892">
    <property type="entry name" value="Pkinase_C"/>
</dbReference>
<dbReference type="InterPro" id="IPR011009">
    <property type="entry name" value="Kinase-like_dom_sf"/>
</dbReference>
<dbReference type="CDD" id="cd11638">
    <property type="entry name" value="HR1_ROCK2"/>
    <property type="match status" value="1"/>
</dbReference>
<dbReference type="GO" id="GO:1901888">
    <property type="term" value="P:regulation of cell junction assembly"/>
    <property type="evidence" value="ECO:0007669"/>
    <property type="project" value="TreeGrafter"/>
</dbReference>
<dbReference type="GO" id="GO:0031267">
    <property type="term" value="F:small GTPase binding"/>
    <property type="evidence" value="ECO:0007669"/>
    <property type="project" value="InterPro"/>
</dbReference>
<dbReference type="SMART" id="SM00220">
    <property type="entry name" value="S_TKc"/>
    <property type="match status" value="1"/>
</dbReference>
<dbReference type="CDD" id="cd20875">
    <property type="entry name" value="C1_ROCK2"/>
    <property type="match status" value="1"/>
</dbReference>
<dbReference type="PROSITE" id="PS00108">
    <property type="entry name" value="PROTEIN_KINASE_ST"/>
    <property type="match status" value="1"/>
</dbReference>
<dbReference type="SUPFAM" id="SSF56112">
    <property type="entry name" value="Protein kinase-like (PK-like)"/>
    <property type="match status" value="1"/>
</dbReference>
<dbReference type="AlphaFoldDB" id="A0A665W4X2"/>
<accession>A0A665W4X2</accession>
<dbReference type="Pfam" id="PF00069">
    <property type="entry name" value="Pkinase"/>
    <property type="match status" value="1"/>
</dbReference>
<keyword evidence="9" id="KW-0479">Metal-binding</keyword>
<evidence type="ECO:0000256" key="9">
    <source>
        <dbReference type="ARBA" id="ARBA00022723"/>
    </source>
</evidence>
<dbReference type="GO" id="GO:0005524">
    <property type="term" value="F:ATP binding"/>
    <property type="evidence" value="ECO:0007669"/>
    <property type="project" value="UniProtKB-KW"/>
</dbReference>
<evidence type="ECO:0000259" key="21">
    <source>
        <dbReference type="PROSITE" id="PS50011"/>
    </source>
</evidence>
<reference evidence="24" key="2">
    <citation type="submission" date="2025-08" db="UniProtKB">
        <authorList>
            <consortium name="Ensembl"/>
        </authorList>
    </citation>
    <scope>IDENTIFICATION</scope>
</reference>
<reference evidence="24" key="1">
    <citation type="submission" date="2021-04" db="EMBL/GenBank/DDBJ databases">
        <authorList>
            <consortium name="Wellcome Sanger Institute Data Sharing"/>
        </authorList>
    </citation>
    <scope>NUCLEOTIDE SEQUENCE [LARGE SCALE GENOMIC DNA]</scope>
</reference>
<keyword evidence="10" id="KW-0547">Nucleotide-binding</keyword>
<evidence type="ECO:0000256" key="6">
    <source>
        <dbReference type="ARBA" id="ARBA00022527"/>
    </source>
</evidence>
<evidence type="ECO:0000256" key="17">
    <source>
        <dbReference type="ARBA" id="ARBA00023212"/>
    </source>
</evidence>
<feature type="region of interest" description="Disordered" evidence="20">
    <location>
        <begin position="833"/>
        <end position="858"/>
    </location>
</feature>
<evidence type="ECO:0000259" key="23">
    <source>
        <dbReference type="PROSITE" id="PS51285"/>
    </source>
</evidence>
<dbReference type="Gene3D" id="3.30.200.20">
    <property type="entry name" value="Phosphorylase Kinase, domain 1"/>
    <property type="match status" value="1"/>
</dbReference>
<dbReference type="Gene3D" id="1.10.510.10">
    <property type="entry name" value="Transferase(Phosphotransferase) domain 1"/>
    <property type="match status" value="1"/>
</dbReference>
<keyword evidence="25" id="KW-1185">Reference proteome</keyword>
<evidence type="ECO:0000256" key="5">
    <source>
        <dbReference type="ARBA" id="ARBA00022490"/>
    </source>
</evidence>
<feature type="domain" description="Protein kinase" evidence="21">
    <location>
        <begin position="1"/>
        <end position="211"/>
    </location>
</feature>
<dbReference type="CDD" id="cd01242">
    <property type="entry name" value="PH_ROCK"/>
    <property type="match status" value="1"/>
</dbReference>
<dbReference type="InterPro" id="IPR002219">
    <property type="entry name" value="PKC_DAG/PE"/>
</dbReference>
<dbReference type="FunFam" id="1.20.5.340:FF:000016">
    <property type="entry name" value="Rho-associated protein kinase 2"/>
    <property type="match status" value="1"/>
</dbReference>
<comment type="catalytic activity">
    <reaction evidence="18">
        <text>L-threonyl-[protein] + ATP = O-phospho-L-threonyl-[protein] + ADP + H(+)</text>
        <dbReference type="Rhea" id="RHEA:46608"/>
        <dbReference type="Rhea" id="RHEA-COMP:11060"/>
        <dbReference type="Rhea" id="RHEA-COMP:11605"/>
        <dbReference type="ChEBI" id="CHEBI:15378"/>
        <dbReference type="ChEBI" id="CHEBI:30013"/>
        <dbReference type="ChEBI" id="CHEBI:30616"/>
        <dbReference type="ChEBI" id="CHEBI:61977"/>
        <dbReference type="ChEBI" id="CHEBI:456216"/>
        <dbReference type="EC" id="2.7.11.1"/>
    </reaction>
</comment>
<gene>
    <name evidence="24" type="primary">rock2a</name>
</gene>
<dbReference type="GO" id="GO:0032956">
    <property type="term" value="P:regulation of actin cytoskeleton organization"/>
    <property type="evidence" value="ECO:0007669"/>
    <property type="project" value="InterPro"/>
</dbReference>
<keyword evidence="7" id="KW-0597">Phosphoprotein</keyword>
<dbReference type="GO" id="GO:0010825">
    <property type="term" value="P:positive regulation of centrosome duplication"/>
    <property type="evidence" value="ECO:0007669"/>
    <property type="project" value="InterPro"/>
</dbReference>
<dbReference type="Ensembl" id="ENSENLT00000039910.1">
    <property type="protein sequence ID" value="ENSENLP00000038888.1"/>
    <property type="gene ID" value="ENSENLG00000012727.1"/>
</dbReference>
<dbReference type="GO" id="GO:0007266">
    <property type="term" value="P:Rho protein signal transduction"/>
    <property type="evidence" value="ECO:0007669"/>
    <property type="project" value="InterPro"/>
</dbReference>
<dbReference type="Gene3D" id="1.20.5.340">
    <property type="match status" value="1"/>
</dbReference>
<keyword evidence="8" id="KW-0808">Transferase</keyword>
<evidence type="ECO:0000256" key="10">
    <source>
        <dbReference type="ARBA" id="ARBA00022741"/>
    </source>
</evidence>
<feature type="region of interest" description="Disordered" evidence="20">
    <location>
        <begin position="514"/>
        <end position="537"/>
    </location>
</feature>
<dbReference type="FunFam" id="3.30.200.20:FF:001759">
    <property type="entry name" value="Rho-associated, coiled-coil-containing protein kinase 2b"/>
    <property type="match status" value="1"/>
</dbReference>
<dbReference type="InterPro" id="IPR015008">
    <property type="entry name" value="ROCK_Rho-bd_dom"/>
</dbReference>
<sequence length="1182" mass="137317">MAFANSPWVVQLCCAFQDEHYLYMVMEYMPGGDLVNLTSTYDVPEKWAKFYTAEVVMALDAIHSMGFIHRDVKPDNMLLDRHGHLKLADFGTCMKMDLTGMVHCDTAVGTPDYISPEVLKSQGGDGYYGRECDWWSVGVFIFEMLVGDTPFYADSLVGTYSKIMDHKNSLNFPDDVEISKDAKNIICAFLTDREVRLGRNGVQEIKRHPFFKNDQWTFNTIRDTVAPVIPELSSDIDTSNFDEIEEDKGDVETFPKPKAFVGNQLPFVGFTYFKEDQMCGIDKYVVVFFFFFFFLFQSAALQKKLCQLEVQLNNEKQVKDDLEHKYRYSRCFSNNTLRLSVGGRKNLESSLRQLEREKALLQHKSLESHRKAESEADRKRCLENEVNSLRDQLDDMKRRNQNSHISNEKNIHLQKQLEEANTLLRAESEAATRLRKAQTESSKQLQQLEANVRELQDKCCLLERSKLSLEKECISLQAALETERREHSQGSETISDLMGRISGLEDEVRQQRQALSKAEAEKRQLQEKHTDLEKEKSNKEIDLTYQLKVLQQELEQEESSHKATRALLADKSKIKVTIEGAKSESMKEMEQKLAEERAAKLRLENRILELEKHSSMMDCDYKQALQKLEELRRHKDRLTEEVKNLTLKIEQETQKRILTQNDLKAQNQQLNTLRTSEKHLKQETNHLLDIKHSLEKQNQELRKQDTDGQMKELQDQLEAEQYFSTLYKTQVRELKEECEERNKLTKDVQQSLQELQEERDSLAAQLELTLTKADSEQLARSIAEEQYSDLEKEKIMKELELKEMMARHRQELAEKDITISSAVNKLAEILNRKEMRGGGSRRGNDTDMKRKEKENRKLQLELRSEKEKLNSTIIKYQREINEMQAQLADESQMRIEMQMALDSKDSDIEQLRNLMQSLSVQSMDSASMSSGPEFETDDAYTGTNLIPGKCLPKSFSIHKLLPNFTRMSYSSKKILFYNSEQDREQSIPYMVLDIDKLFHVRPVTQTDVYRADAKEIPRIFQILYANEGESKKEPEFAVEPLPIGEKSSYICHKGHEFIPTLYHFPTNCEACTKPLWNMFKPPPALECRRCHIKCHKDHMDKKEEIIAPCKVNYDVSTAKNLLLLAVSQEEQQKWVSRLVKKIPKKPPPPEHFARSSPRTSMKVQPSQSMRRPSRQLPTSKSR</sequence>
<comment type="cofactor">
    <cofactor evidence="1">
        <name>Mg(2+)</name>
        <dbReference type="ChEBI" id="CHEBI:18420"/>
    </cofactor>
</comment>
<keyword evidence="15" id="KW-0460">Magnesium</keyword>
<dbReference type="InterPro" id="IPR008271">
    <property type="entry name" value="Ser/Thr_kinase_AS"/>
</dbReference>
<dbReference type="PANTHER" id="PTHR22988">
    <property type="entry name" value="MYOTONIC DYSTROPHY S/T KINASE-RELATED"/>
    <property type="match status" value="1"/>
</dbReference>
<dbReference type="InterPro" id="IPR037311">
    <property type="entry name" value="ROCK2_HR1"/>
</dbReference>
<evidence type="ECO:0000256" key="4">
    <source>
        <dbReference type="ARBA" id="ARBA00012513"/>
    </source>
</evidence>
<evidence type="ECO:0000256" key="16">
    <source>
        <dbReference type="ARBA" id="ARBA00023054"/>
    </source>
</evidence>
<name>A0A665W4X2_ECHNA</name>
<evidence type="ECO:0000256" key="20">
    <source>
        <dbReference type="SAM" id="MobiDB-lite"/>
    </source>
</evidence>
<dbReference type="GO" id="GO:0072518">
    <property type="term" value="F:Rho-dependent protein serine/threonine kinase activity"/>
    <property type="evidence" value="ECO:0007669"/>
    <property type="project" value="TreeGrafter"/>
</dbReference>
<dbReference type="InterPro" id="IPR000719">
    <property type="entry name" value="Prot_kinase_dom"/>
</dbReference>
<dbReference type="Pfam" id="PF08912">
    <property type="entry name" value="Rho_Binding"/>
    <property type="match status" value="1"/>
</dbReference>
<comment type="catalytic activity">
    <reaction evidence="19">
        <text>L-seryl-[protein] + ATP = O-phospho-L-seryl-[protein] + ADP + H(+)</text>
        <dbReference type="Rhea" id="RHEA:17989"/>
        <dbReference type="Rhea" id="RHEA-COMP:9863"/>
        <dbReference type="Rhea" id="RHEA-COMP:11604"/>
        <dbReference type="ChEBI" id="CHEBI:15378"/>
        <dbReference type="ChEBI" id="CHEBI:29999"/>
        <dbReference type="ChEBI" id="CHEBI:30616"/>
        <dbReference type="ChEBI" id="CHEBI:83421"/>
        <dbReference type="ChEBI" id="CHEBI:456216"/>
        <dbReference type="EC" id="2.7.11.1"/>
    </reaction>
</comment>
<evidence type="ECO:0000313" key="25">
    <source>
        <dbReference type="Proteomes" id="UP000472264"/>
    </source>
</evidence>
<dbReference type="PROSITE" id="PS51285">
    <property type="entry name" value="AGC_KINASE_CTER"/>
    <property type="match status" value="1"/>
</dbReference>
<evidence type="ECO:0000256" key="12">
    <source>
        <dbReference type="ARBA" id="ARBA00022777"/>
    </source>
</evidence>
<keyword evidence="17" id="KW-0206">Cytoskeleton</keyword>
<evidence type="ECO:0000313" key="24">
    <source>
        <dbReference type="Ensembl" id="ENSENLP00000038888.1"/>
    </source>
</evidence>
<dbReference type="InterPro" id="IPR050839">
    <property type="entry name" value="Rho-assoc_Ser/Thr_Kinase"/>
</dbReference>
<comment type="subcellular location">
    <subcellularLocation>
        <location evidence="2">Cytoplasm</location>
        <location evidence="2">Cytoskeleton</location>
    </subcellularLocation>
</comment>
<keyword evidence="5" id="KW-0963">Cytoplasm</keyword>
<dbReference type="InterPro" id="IPR046349">
    <property type="entry name" value="C1-like_sf"/>
</dbReference>
<keyword evidence="16" id="KW-0175">Coiled coil</keyword>
<feature type="domain" description="AGC-kinase C-terminal" evidence="23">
    <location>
        <begin position="212"/>
        <end position="282"/>
    </location>
</feature>
<evidence type="ECO:0000256" key="11">
    <source>
        <dbReference type="ARBA" id="ARBA00022771"/>
    </source>
</evidence>
<dbReference type="FunFam" id="1.10.510.10:FF:000047">
    <property type="entry name" value="Rho-associated protein kinase 1"/>
    <property type="match status" value="1"/>
</dbReference>
<evidence type="ECO:0000256" key="15">
    <source>
        <dbReference type="ARBA" id="ARBA00022842"/>
    </source>
</evidence>
<evidence type="ECO:0000256" key="2">
    <source>
        <dbReference type="ARBA" id="ARBA00004245"/>
    </source>
</evidence>
<dbReference type="Gene3D" id="3.30.60.20">
    <property type="match status" value="1"/>
</dbReference>
<dbReference type="GO" id="GO:0000281">
    <property type="term" value="P:mitotic cytokinesis"/>
    <property type="evidence" value="ECO:0007669"/>
    <property type="project" value="TreeGrafter"/>
</dbReference>
<evidence type="ECO:0000256" key="14">
    <source>
        <dbReference type="ARBA" id="ARBA00022840"/>
    </source>
</evidence>
<dbReference type="GO" id="GO:0005813">
    <property type="term" value="C:centrosome"/>
    <property type="evidence" value="ECO:0007669"/>
    <property type="project" value="TreeGrafter"/>
</dbReference>
<dbReference type="SUPFAM" id="SSF57889">
    <property type="entry name" value="Cysteine-rich domain"/>
    <property type="match status" value="1"/>
</dbReference>
<evidence type="ECO:0000256" key="7">
    <source>
        <dbReference type="ARBA" id="ARBA00022553"/>
    </source>
</evidence>
<keyword evidence="12" id="KW-0418">Kinase</keyword>
<dbReference type="GO" id="GO:0006939">
    <property type="term" value="P:smooth muscle contraction"/>
    <property type="evidence" value="ECO:0007669"/>
    <property type="project" value="InterPro"/>
</dbReference>
<dbReference type="PANTHER" id="PTHR22988:SF28">
    <property type="entry name" value="RHO-ASSOCIATED PROTEIN KINASE 2"/>
    <property type="match status" value="1"/>
</dbReference>
<dbReference type="InterPro" id="IPR000961">
    <property type="entry name" value="AGC-kinase_C"/>
</dbReference>
<keyword evidence="6" id="KW-0723">Serine/threonine-protein kinase</keyword>
<evidence type="ECO:0000256" key="1">
    <source>
        <dbReference type="ARBA" id="ARBA00001946"/>
    </source>
</evidence>
<dbReference type="GO" id="GO:0030866">
    <property type="term" value="P:cortical actin cytoskeleton organization"/>
    <property type="evidence" value="ECO:0007669"/>
    <property type="project" value="TreeGrafter"/>
</dbReference>
<comment type="similarity">
    <text evidence="3">Belongs to the protein kinase superfamily. AGC Ser/Thr protein kinase family.</text>
</comment>
<feature type="compositionally biased region" description="Polar residues" evidence="20">
    <location>
        <begin position="1156"/>
        <end position="1182"/>
    </location>
</feature>
<dbReference type="FunFam" id="3.30.60.20:FF:000036">
    <property type="entry name" value="Rho-associated protein kinase 1"/>
    <property type="match status" value="1"/>
</dbReference>
<dbReference type="EC" id="2.7.11.1" evidence="4"/>
<evidence type="ECO:0000256" key="13">
    <source>
        <dbReference type="ARBA" id="ARBA00022833"/>
    </source>
</evidence>
<keyword evidence="11" id="KW-0863">Zinc-finger</keyword>
<feature type="region of interest" description="Disordered" evidence="20">
    <location>
        <begin position="1139"/>
        <end position="1182"/>
    </location>
</feature>
<feature type="domain" description="Phorbol-ester/DAG-type" evidence="22">
    <location>
        <begin position="1054"/>
        <end position="1109"/>
    </location>
</feature>
<proteinExistence type="inferred from homology"/>
<dbReference type="SMART" id="SM00133">
    <property type="entry name" value="S_TK_X"/>
    <property type="match status" value="1"/>
</dbReference>
<dbReference type="PROSITE" id="PS50081">
    <property type="entry name" value="ZF_DAG_PE_2"/>
    <property type="match status" value="1"/>
</dbReference>
<evidence type="ECO:0000259" key="22">
    <source>
        <dbReference type="PROSITE" id="PS50081"/>
    </source>
</evidence>
<dbReference type="CDD" id="cd22250">
    <property type="entry name" value="ROCK_SBD"/>
    <property type="match status" value="1"/>
</dbReference>
<organism evidence="24 25">
    <name type="scientific">Echeneis naucrates</name>
    <name type="common">Live sharksucker</name>
    <dbReference type="NCBI Taxonomy" id="173247"/>
    <lineage>
        <taxon>Eukaryota</taxon>
        <taxon>Metazoa</taxon>
        <taxon>Chordata</taxon>
        <taxon>Craniata</taxon>
        <taxon>Vertebrata</taxon>
        <taxon>Euteleostomi</taxon>
        <taxon>Actinopterygii</taxon>
        <taxon>Neopterygii</taxon>
        <taxon>Teleostei</taxon>
        <taxon>Neoteleostei</taxon>
        <taxon>Acanthomorphata</taxon>
        <taxon>Carangaria</taxon>
        <taxon>Carangiformes</taxon>
        <taxon>Echeneidae</taxon>
        <taxon>Echeneis</taxon>
    </lineage>
</organism>
<dbReference type="SMART" id="SM00109">
    <property type="entry name" value="C1"/>
    <property type="match status" value="1"/>
</dbReference>
<dbReference type="GO" id="GO:0048598">
    <property type="term" value="P:embryonic morphogenesis"/>
    <property type="evidence" value="ECO:0007669"/>
    <property type="project" value="TreeGrafter"/>
</dbReference>
<reference evidence="24" key="3">
    <citation type="submission" date="2025-09" db="UniProtKB">
        <authorList>
            <consortium name="Ensembl"/>
        </authorList>
    </citation>
    <scope>IDENTIFICATION</scope>
</reference>
<evidence type="ECO:0000256" key="3">
    <source>
        <dbReference type="ARBA" id="ARBA00009903"/>
    </source>
</evidence>
<dbReference type="GO" id="GO:0031032">
    <property type="term" value="P:actomyosin structure organization"/>
    <property type="evidence" value="ECO:0007669"/>
    <property type="project" value="TreeGrafter"/>
</dbReference>
<dbReference type="PROSITE" id="PS50011">
    <property type="entry name" value="PROTEIN_KINASE_DOM"/>
    <property type="match status" value="1"/>
</dbReference>
<keyword evidence="13" id="KW-0862">Zinc</keyword>